<dbReference type="PROSITE" id="PS50994">
    <property type="entry name" value="INTEGRASE"/>
    <property type="match status" value="1"/>
</dbReference>
<evidence type="ECO:0000313" key="2">
    <source>
        <dbReference type="EMBL" id="KAK3892262.1"/>
    </source>
</evidence>
<organism evidence="2 3">
    <name type="scientific">Petrolisthes cinctipes</name>
    <name type="common">Flat porcelain crab</name>
    <dbReference type="NCBI Taxonomy" id="88211"/>
    <lineage>
        <taxon>Eukaryota</taxon>
        <taxon>Metazoa</taxon>
        <taxon>Ecdysozoa</taxon>
        <taxon>Arthropoda</taxon>
        <taxon>Crustacea</taxon>
        <taxon>Multicrustacea</taxon>
        <taxon>Malacostraca</taxon>
        <taxon>Eumalacostraca</taxon>
        <taxon>Eucarida</taxon>
        <taxon>Decapoda</taxon>
        <taxon>Pleocyemata</taxon>
        <taxon>Anomura</taxon>
        <taxon>Galatheoidea</taxon>
        <taxon>Porcellanidae</taxon>
        <taxon>Petrolisthes</taxon>
    </lineage>
</organism>
<dbReference type="InterPro" id="IPR043502">
    <property type="entry name" value="DNA/RNA_pol_sf"/>
</dbReference>
<dbReference type="InterPro" id="IPR036397">
    <property type="entry name" value="RNaseH_sf"/>
</dbReference>
<dbReference type="SUPFAM" id="SSF53098">
    <property type="entry name" value="Ribonuclease H-like"/>
    <property type="match status" value="1"/>
</dbReference>
<dbReference type="InterPro" id="IPR001584">
    <property type="entry name" value="Integrase_cat-core"/>
</dbReference>
<name>A0AAE1GI79_PETCI</name>
<dbReference type="Gene3D" id="3.30.420.10">
    <property type="entry name" value="Ribonuclease H-like superfamily/Ribonuclease H"/>
    <property type="match status" value="1"/>
</dbReference>
<proteinExistence type="predicted"/>
<sequence>MRPLEIVTGGDNEPFGWKTCLGWCVVGATCADVNEMDEFGATHLVRGCIAFKTECREVMLHVEDVEMTMPGMDEKYSTEDVQFMKIMSMRMFQREDKHYEAPLPLKYERYSAVMKEMLDRGFAETVAPDDVSPVGRTWYIPHHGVQQSDKLRVVFDCSSEYQGVSLNTRLLQGPNLINVLLGILFRFRLEHIALTCDIQKMYYQFMVPPGDKDLLRYLWWKEGYFNSDPIDCRMRVHLFGAASSPGVATYALRKIDDDHGSKYANEASQFVHRNFYVDDGVTSVSSISSACTLIAKTQKLLAEGGCKCHKVMSNSQEVMNSVPIEDRAPVKESNLHKTLGILWNVETDKLHFPLDFDRSNRTRRGLLSILAKVYDPFGVISPLLHQAKLLLHQMCYEKYEWDDPMSGEMLKKYEKWCSNLDQIGEVTVSRWVRTCKVVSTLEMHHFADASSTGYAACSYLRILYEDGDIDVTFMLGKCRVVPFKPVLSIPRLELIAAVPSVQLATKLRKELPQRAKNPSDDGSRAVWLVRWLKGPNFLKIPDLITEHINPVVAPDDVEVKCLSSFGDEHQVLVQVNTFRNWFSTLKLWAWILRFTDNCRGIKRTGNLRVEDLEKAKINLIRMVQGLHFAKELGALSSQNAVCRGSPLFKLDVFLDEDGLIRVGGMIRQSSLSDDVKHPVVLPSNHGLSRLITQHFHQNTHHQGRGITCSEVRSHGFWIMSLHRLVKKLIHSCAICSRLRDRPVEQKMADLPEDRLSPCSPFWFSGCDLFGPYVVKSGRRECKRYGVMFTCLVSRAVHIEVVHSLTTDSFLNTFRRFVALRGSVREIRCDQGTNLVGARNDLMKMGCDMVFNPPSSSHRGGVWERMIGVARRIIEGILVEHGSLLDDEGLMTVLSEAASVINSRPLSVDNISDPQSLEPLTPNHLITMKSRVIPRTIAPLNAERPDL</sequence>
<comment type="caution">
    <text evidence="2">The sequence shown here is derived from an EMBL/GenBank/DDBJ whole genome shotgun (WGS) entry which is preliminary data.</text>
</comment>
<dbReference type="SUPFAM" id="SSF56672">
    <property type="entry name" value="DNA/RNA polymerases"/>
    <property type="match status" value="1"/>
</dbReference>
<dbReference type="GO" id="GO:0003676">
    <property type="term" value="F:nucleic acid binding"/>
    <property type="evidence" value="ECO:0007669"/>
    <property type="project" value="InterPro"/>
</dbReference>
<dbReference type="GO" id="GO:0015074">
    <property type="term" value="P:DNA integration"/>
    <property type="evidence" value="ECO:0007669"/>
    <property type="project" value="InterPro"/>
</dbReference>
<dbReference type="PANTHER" id="PTHR47331:SF5">
    <property type="entry name" value="RIBONUCLEASE H"/>
    <property type="match status" value="1"/>
</dbReference>
<dbReference type="InterPro" id="IPR008042">
    <property type="entry name" value="Retrotrans_Pao"/>
</dbReference>
<dbReference type="InterPro" id="IPR012337">
    <property type="entry name" value="RNaseH-like_sf"/>
</dbReference>
<gene>
    <name evidence="2" type="ORF">Pcinc_003883</name>
</gene>
<feature type="domain" description="Integrase catalytic" evidence="1">
    <location>
        <begin position="753"/>
        <end position="929"/>
    </location>
</feature>
<dbReference type="Pfam" id="PF05380">
    <property type="entry name" value="Peptidase_A17"/>
    <property type="match status" value="1"/>
</dbReference>
<keyword evidence="3" id="KW-1185">Reference proteome</keyword>
<dbReference type="GO" id="GO:0042575">
    <property type="term" value="C:DNA polymerase complex"/>
    <property type="evidence" value="ECO:0007669"/>
    <property type="project" value="UniProtKB-ARBA"/>
</dbReference>
<dbReference type="GO" id="GO:0071897">
    <property type="term" value="P:DNA biosynthetic process"/>
    <property type="evidence" value="ECO:0007669"/>
    <property type="project" value="UniProtKB-ARBA"/>
</dbReference>
<accession>A0AAE1GI79</accession>
<dbReference type="EMBL" id="JAWQEG010000271">
    <property type="protein sequence ID" value="KAK3892262.1"/>
    <property type="molecule type" value="Genomic_DNA"/>
</dbReference>
<evidence type="ECO:0000259" key="1">
    <source>
        <dbReference type="PROSITE" id="PS50994"/>
    </source>
</evidence>
<evidence type="ECO:0000313" key="3">
    <source>
        <dbReference type="Proteomes" id="UP001286313"/>
    </source>
</evidence>
<reference evidence="2" key="1">
    <citation type="submission" date="2023-10" db="EMBL/GenBank/DDBJ databases">
        <title>Genome assemblies of two species of porcelain crab, Petrolisthes cinctipes and Petrolisthes manimaculis (Anomura: Porcellanidae).</title>
        <authorList>
            <person name="Angst P."/>
        </authorList>
    </citation>
    <scope>NUCLEOTIDE SEQUENCE</scope>
    <source>
        <strain evidence="2">PB745_01</strain>
        <tissue evidence="2">Gill</tissue>
    </source>
</reference>
<dbReference type="PANTHER" id="PTHR47331">
    <property type="entry name" value="PHD-TYPE DOMAIN-CONTAINING PROTEIN"/>
    <property type="match status" value="1"/>
</dbReference>
<protein>
    <recommendedName>
        <fullName evidence="1">Integrase catalytic domain-containing protein</fullName>
    </recommendedName>
</protein>
<dbReference type="CDD" id="cd01644">
    <property type="entry name" value="RT_pepA17"/>
    <property type="match status" value="1"/>
</dbReference>
<dbReference type="Proteomes" id="UP001286313">
    <property type="component" value="Unassembled WGS sequence"/>
</dbReference>
<dbReference type="AlphaFoldDB" id="A0AAE1GI79"/>